<keyword evidence="8" id="KW-0414">Isoprene biosynthesis</keyword>
<dbReference type="FunFam" id="1.10.600.10:FF:000001">
    <property type="entry name" value="Geranylgeranyl diphosphate synthase"/>
    <property type="match status" value="1"/>
</dbReference>
<dbReference type="PANTHER" id="PTHR43281:SF1">
    <property type="entry name" value="FARNESYL DIPHOSPHATE SYNTHASE"/>
    <property type="match status" value="1"/>
</dbReference>
<dbReference type="Pfam" id="PF00348">
    <property type="entry name" value="polyprenyl_synt"/>
    <property type="match status" value="1"/>
</dbReference>
<dbReference type="GO" id="GO:0046872">
    <property type="term" value="F:metal ion binding"/>
    <property type="evidence" value="ECO:0007669"/>
    <property type="project" value="UniProtKB-KW"/>
</dbReference>
<evidence type="ECO:0000313" key="13">
    <source>
        <dbReference type="EMBL" id="OFI49397.1"/>
    </source>
</evidence>
<evidence type="ECO:0000256" key="8">
    <source>
        <dbReference type="ARBA" id="ARBA00023229"/>
    </source>
</evidence>
<reference evidence="14" key="1">
    <citation type="submission" date="2016-09" db="EMBL/GenBank/DDBJ databases">
        <title>Draft genome sequence of a novel species of the family Streptococcaceae isolated from flowers.</title>
        <authorList>
            <person name="Chuah L.-O."/>
            <person name="Yap K.-P."/>
            <person name="Thong K.L."/>
            <person name="Liong M.T."/>
            <person name="Ahmad R."/>
            <person name="Rusul G."/>
        </authorList>
    </citation>
    <scope>NUCLEOTIDE SEQUENCE [LARGE SCALE GENOMIC DNA]</scope>
    <source>
        <strain evidence="14">DF1</strain>
    </source>
</reference>
<comment type="cofactor">
    <cofactor evidence="1">
        <name>Mg(2+)</name>
        <dbReference type="ChEBI" id="CHEBI:18420"/>
    </cofactor>
</comment>
<organism evidence="13 14">
    <name type="scientific">Floricoccus tropicus</name>
    <dbReference type="NCBI Taxonomy" id="1859473"/>
    <lineage>
        <taxon>Bacteria</taxon>
        <taxon>Bacillati</taxon>
        <taxon>Bacillota</taxon>
        <taxon>Bacilli</taxon>
        <taxon>Lactobacillales</taxon>
        <taxon>Streptococcaceae</taxon>
        <taxon>Floricoccus</taxon>
    </lineage>
</organism>
<proteinExistence type="inferred from homology"/>
<dbReference type="Proteomes" id="UP000178622">
    <property type="component" value="Unassembled WGS sequence"/>
</dbReference>
<evidence type="ECO:0000256" key="12">
    <source>
        <dbReference type="RuleBase" id="RU004466"/>
    </source>
</evidence>
<evidence type="ECO:0000256" key="7">
    <source>
        <dbReference type="ARBA" id="ARBA00022842"/>
    </source>
</evidence>
<sequence>MENDELLSNIDETIREFYSEKELIPHLTDSILYSVNAGGKRIRPLFMLQTLRAFGIELTEEHYKVAASVELIHTSSLIHDDLPAMDNDDYRRGRLTNHKVYGDAQAILAGDALLLDPYNLLVSSELSAEILVKLVRELSYASGSYGMVAGQVLDMDSEQKEISLDELKQIHALKTGRMLTFPFVAAAIVAQADEKIVEKLRTLGEHIGLAFQIRDDIKDVTADFAEIGKTPGKDIEEDKATYVKFLGLEGAKEALKNELYSARQIIKKLSDENDFWPSSVLELIDMLDIDDK</sequence>
<protein>
    <recommendedName>
        <fullName evidence="4">Farnesyl diphosphate synthase</fullName>
        <ecNumber evidence="3">2.5.1.10</ecNumber>
    </recommendedName>
    <alternativeName>
        <fullName evidence="10">(2E,6E)-farnesyl diphosphate synthase</fullName>
    </alternativeName>
    <alternativeName>
        <fullName evidence="9">Geranyltranstransferase</fullName>
    </alternativeName>
</protein>
<evidence type="ECO:0000256" key="1">
    <source>
        <dbReference type="ARBA" id="ARBA00001946"/>
    </source>
</evidence>
<dbReference type="EMBL" id="MKIR01000012">
    <property type="protein sequence ID" value="OFI49397.1"/>
    <property type="molecule type" value="Genomic_DNA"/>
</dbReference>
<keyword evidence="6" id="KW-0479">Metal-binding</keyword>
<evidence type="ECO:0000256" key="5">
    <source>
        <dbReference type="ARBA" id="ARBA00022679"/>
    </source>
</evidence>
<dbReference type="GO" id="GO:0004337">
    <property type="term" value="F:(2E,6E)-farnesyl diphosphate synthase activity"/>
    <property type="evidence" value="ECO:0007669"/>
    <property type="project" value="UniProtKB-EC"/>
</dbReference>
<evidence type="ECO:0000256" key="4">
    <source>
        <dbReference type="ARBA" id="ARBA00015100"/>
    </source>
</evidence>
<dbReference type="InterPro" id="IPR033749">
    <property type="entry name" value="Polyprenyl_synt_CS"/>
</dbReference>
<keyword evidence="7" id="KW-0460">Magnesium</keyword>
<comment type="caution">
    <text evidence="13">The sequence shown here is derived from an EMBL/GenBank/DDBJ whole genome shotgun (WGS) entry which is preliminary data.</text>
</comment>
<keyword evidence="5 12" id="KW-0808">Transferase</keyword>
<dbReference type="STRING" id="1859473.BG261_02105"/>
<evidence type="ECO:0000256" key="11">
    <source>
        <dbReference type="ARBA" id="ARBA00049399"/>
    </source>
</evidence>
<gene>
    <name evidence="13" type="ORF">BG261_02105</name>
</gene>
<dbReference type="Gene3D" id="1.10.600.10">
    <property type="entry name" value="Farnesyl Diphosphate Synthase"/>
    <property type="match status" value="1"/>
</dbReference>
<evidence type="ECO:0000256" key="6">
    <source>
        <dbReference type="ARBA" id="ARBA00022723"/>
    </source>
</evidence>
<evidence type="ECO:0000256" key="10">
    <source>
        <dbReference type="ARBA" id="ARBA00032873"/>
    </source>
</evidence>
<keyword evidence="14" id="KW-1185">Reference proteome</keyword>
<evidence type="ECO:0000256" key="2">
    <source>
        <dbReference type="ARBA" id="ARBA00006706"/>
    </source>
</evidence>
<dbReference type="SFLD" id="SFLDG01017">
    <property type="entry name" value="Polyprenyl_Transferase_Like"/>
    <property type="match status" value="1"/>
</dbReference>
<dbReference type="InterPro" id="IPR000092">
    <property type="entry name" value="Polyprenyl_synt"/>
</dbReference>
<accession>A0A1E8GMJ4</accession>
<dbReference type="SUPFAM" id="SSF48576">
    <property type="entry name" value="Terpenoid synthases"/>
    <property type="match status" value="1"/>
</dbReference>
<dbReference type="PROSITE" id="PS00444">
    <property type="entry name" value="POLYPRENYL_SYNTHASE_2"/>
    <property type="match status" value="1"/>
</dbReference>
<dbReference type="PANTHER" id="PTHR43281">
    <property type="entry name" value="FARNESYL DIPHOSPHATE SYNTHASE"/>
    <property type="match status" value="1"/>
</dbReference>
<dbReference type="GO" id="GO:0005737">
    <property type="term" value="C:cytoplasm"/>
    <property type="evidence" value="ECO:0007669"/>
    <property type="project" value="UniProtKB-ARBA"/>
</dbReference>
<dbReference type="CDD" id="cd00685">
    <property type="entry name" value="Trans_IPPS_HT"/>
    <property type="match status" value="1"/>
</dbReference>
<dbReference type="RefSeq" id="WP_070791918.1">
    <property type="nucleotide sequence ID" value="NZ_MKIR01000012.1"/>
</dbReference>
<comment type="catalytic activity">
    <reaction evidence="11">
        <text>isopentenyl diphosphate + (2E)-geranyl diphosphate = (2E,6E)-farnesyl diphosphate + diphosphate</text>
        <dbReference type="Rhea" id="RHEA:19361"/>
        <dbReference type="ChEBI" id="CHEBI:33019"/>
        <dbReference type="ChEBI" id="CHEBI:58057"/>
        <dbReference type="ChEBI" id="CHEBI:128769"/>
        <dbReference type="ChEBI" id="CHEBI:175763"/>
        <dbReference type="EC" id="2.5.1.10"/>
    </reaction>
</comment>
<evidence type="ECO:0000256" key="3">
    <source>
        <dbReference type="ARBA" id="ARBA00012439"/>
    </source>
</evidence>
<dbReference type="PROSITE" id="PS00723">
    <property type="entry name" value="POLYPRENYL_SYNTHASE_1"/>
    <property type="match status" value="1"/>
</dbReference>
<dbReference type="SFLD" id="SFLDS00005">
    <property type="entry name" value="Isoprenoid_Synthase_Type_I"/>
    <property type="match status" value="1"/>
</dbReference>
<dbReference type="EC" id="2.5.1.10" evidence="3"/>
<comment type="similarity">
    <text evidence="2 12">Belongs to the FPP/GGPP synthase family.</text>
</comment>
<dbReference type="OrthoDB" id="9805316at2"/>
<name>A0A1E8GMJ4_9LACT</name>
<evidence type="ECO:0000313" key="14">
    <source>
        <dbReference type="Proteomes" id="UP000178622"/>
    </source>
</evidence>
<dbReference type="NCBIfam" id="NF045485">
    <property type="entry name" value="FPPsyn"/>
    <property type="match status" value="1"/>
</dbReference>
<dbReference type="GO" id="GO:0016114">
    <property type="term" value="P:terpenoid biosynthetic process"/>
    <property type="evidence" value="ECO:0007669"/>
    <property type="project" value="UniProtKB-ARBA"/>
</dbReference>
<evidence type="ECO:0000256" key="9">
    <source>
        <dbReference type="ARBA" id="ARBA00032380"/>
    </source>
</evidence>
<dbReference type="InterPro" id="IPR008949">
    <property type="entry name" value="Isoprenoid_synthase_dom_sf"/>
</dbReference>
<dbReference type="InterPro" id="IPR053378">
    <property type="entry name" value="Prenyl_diphosphate_synthase"/>
</dbReference>
<dbReference type="AlphaFoldDB" id="A0A1E8GMJ4"/>